<evidence type="ECO:0000256" key="6">
    <source>
        <dbReference type="ARBA" id="ARBA00022801"/>
    </source>
</evidence>
<dbReference type="Pfam" id="PF00293">
    <property type="entry name" value="NUDIX"/>
    <property type="match status" value="1"/>
</dbReference>
<dbReference type="GO" id="GO:0047631">
    <property type="term" value="F:ADP-ribose diphosphatase activity"/>
    <property type="evidence" value="ECO:0007669"/>
    <property type="project" value="UniProtKB-EC"/>
</dbReference>
<sequence>MSASKSVETVEQFARDDAELLDSQPLYQGFFSCQGLTLRHRLFAGGWSEDYHRELFERGNAAAVLLYDAARDSVALVEQFRVGALASTLPGGERPTPWLFEVVAGIIEPGETAEAVARRESEEEAGCVIGELEHIAGYYPSPGACSEYIELFCASVDSAELGGLHGLSDEHEDIRLHVLTRDQAWQWLLEGRLNNASTLIAMQWLQMNVTRLRQQW</sequence>
<evidence type="ECO:0000256" key="13">
    <source>
        <dbReference type="PIRSR" id="PIRSR604385-2"/>
    </source>
</evidence>
<evidence type="ECO:0000256" key="4">
    <source>
        <dbReference type="ARBA" id="ARBA00013297"/>
    </source>
</evidence>
<keyword evidence="7 13" id="KW-0460">Magnesium</keyword>
<evidence type="ECO:0000256" key="10">
    <source>
        <dbReference type="ARBA" id="ARBA00030308"/>
    </source>
</evidence>
<comment type="catalytic activity">
    <reaction evidence="12">
        <text>ADP-D-ribose + H2O = D-ribose 5-phosphate + AMP + 2 H(+)</text>
        <dbReference type="Rhea" id="RHEA:10412"/>
        <dbReference type="ChEBI" id="CHEBI:15377"/>
        <dbReference type="ChEBI" id="CHEBI:15378"/>
        <dbReference type="ChEBI" id="CHEBI:57967"/>
        <dbReference type="ChEBI" id="CHEBI:78346"/>
        <dbReference type="ChEBI" id="CHEBI:456215"/>
        <dbReference type="EC" id="3.6.1.13"/>
    </reaction>
</comment>
<evidence type="ECO:0000313" key="15">
    <source>
        <dbReference type="EMBL" id="ROR94755.1"/>
    </source>
</evidence>
<dbReference type="InterPro" id="IPR020084">
    <property type="entry name" value="NUDIX_hydrolase_CS"/>
</dbReference>
<dbReference type="Proteomes" id="UP000275394">
    <property type="component" value="Unassembled WGS sequence"/>
</dbReference>
<dbReference type="PANTHER" id="PTHR11839:SF5">
    <property type="entry name" value="ADP-RIBOSE PYROPHOSPHATASE"/>
    <property type="match status" value="1"/>
</dbReference>
<dbReference type="PROSITE" id="PS51462">
    <property type="entry name" value="NUDIX"/>
    <property type="match status" value="1"/>
</dbReference>
<dbReference type="PROSITE" id="PS51257">
    <property type="entry name" value="PROKAR_LIPOPROTEIN"/>
    <property type="match status" value="1"/>
</dbReference>
<organism evidence="15 16">
    <name type="scientific">Sinobacterium caligoides</name>
    <dbReference type="NCBI Taxonomy" id="933926"/>
    <lineage>
        <taxon>Bacteria</taxon>
        <taxon>Pseudomonadati</taxon>
        <taxon>Pseudomonadota</taxon>
        <taxon>Gammaproteobacteria</taxon>
        <taxon>Cellvibrionales</taxon>
        <taxon>Spongiibacteraceae</taxon>
        <taxon>Sinobacterium</taxon>
    </lineage>
</organism>
<evidence type="ECO:0000256" key="7">
    <source>
        <dbReference type="ARBA" id="ARBA00022842"/>
    </source>
</evidence>
<name>A0A3N2D4N0_9GAMM</name>
<feature type="binding site" evidence="13">
    <location>
        <position position="172"/>
    </location>
    <ligand>
        <name>Mg(2+)</name>
        <dbReference type="ChEBI" id="CHEBI:18420"/>
        <label>1</label>
    </ligand>
</feature>
<dbReference type="GO" id="GO:0046872">
    <property type="term" value="F:metal ion binding"/>
    <property type="evidence" value="ECO:0007669"/>
    <property type="project" value="UniProtKB-KW"/>
</dbReference>
<feature type="binding site" evidence="13">
    <location>
        <position position="120"/>
    </location>
    <ligand>
        <name>Mg(2+)</name>
        <dbReference type="ChEBI" id="CHEBI:18420"/>
        <label>1</label>
    </ligand>
</feature>
<evidence type="ECO:0000313" key="16">
    <source>
        <dbReference type="Proteomes" id="UP000275394"/>
    </source>
</evidence>
<dbReference type="EC" id="3.6.1.13" evidence="3"/>
<dbReference type="SUPFAM" id="SSF55811">
    <property type="entry name" value="Nudix"/>
    <property type="match status" value="1"/>
</dbReference>
<gene>
    <name evidence="15" type="ORF">EDC56_3898</name>
</gene>
<dbReference type="GO" id="GO:0019693">
    <property type="term" value="P:ribose phosphate metabolic process"/>
    <property type="evidence" value="ECO:0007669"/>
    <property type="project" value="TreeGrafter"/>
</dbReference>
<evidence type="ECO:0000256" key="9">
    <source>
        <dbReference type="ARBA" id="ARBA00030162"/>
    </source>
</evidence>
<comment type="function">
    <text evidence="8">Acts on ADP-mannose and ADP-glucose as well as ADP-ribose. Prevents glycogen biosynthesis. The reaction catalyzed by this enzyme is a limiting step of the gluconeogenic process.</text>
</comment>
<dbReference type="CDD" id="cd24155">
    <property type="entry name" value="NUDIX_ADPRase"/>
    <property type="match status" value="1"/>
</dbReference>
<keyword evidence="16" id="KW-1185">Reference proteome</keyword>
<dbReference type="InterPro" id="IPR004385">
    <property type="entry name" value="NDP_pyrophosphatase"/>
</dbReference>
<evidence type="ECO:0000256" key="12">
    <source>
        <dbReference type="ARBA" id="ARBA00049546"/>
    </source>
</evidence>
<feature type="domain" description="Nudix hydrolase" evidence="14">
    <location>
        <begin position="57"/>
        <end position="206"/>
    </location>
</feature>
<dbReference type="AlphaFoldDB" id="A0A3N2D4N0"/>
<dbReference type="GO" id="GO:0019144">
    <property type="term" value="F:ADP-sugar diphosphatase activity"/>
    <property type="evidence" value="ECO:0007669"/>
    <property type="project" value="TreeGrafter"/>
</dbReference>
<dbReference type="PANTHER" id="PTHR11839">
    <property type="entry name" value="UDP/ADP-SUGAR PYROPHOSPHATASE"/>
    <property type="match status" value="1"/>
</dbReference>
<comment type="similarity">
    <text evidence="2">Belongs to the Nudix hydrolase family. NudF subfamily.</text>
</comment>
<keyword evidence="5 13" id="KW-0479">Metal-binding</keyword>
<dbReference type="InterPro" id="IPR015797">
    <property type="entry name" value="NUDIX_hydrolase-like_dom_sf"/>
</dbReference>
<comment type="cofactor">
    <cofactor evidence="1 13">
        <name>Mg(2+)</name>
        <dbReference type="ChEBI" id="CHEBI:18420"/>
    </cofactor>
</comment>
<dbReference type="PROSITE" id="PS00893">
    <property type="entry name" value="NUDIX_BOX"/>
    <property type="match status" value="1"/>
</dbReference>
<feature type="binding site" evidence="13">
    <location>
        <position position="124"/>
    </location>
    <ligand>
        <name>Mg(2+)</name>
        <dbReference type="ChEBI" id="CHEBI:18420"/>
        <label>1</label>
    </ligand>
</feature>
<dbReference type="EMBL" id="RKHR01000011">
    <property type="protein sequence ID" value="ROR94755.1"/>
    <property type="molecule type" value="Genomic_DNA"/>
</dbReference>
<proteinExistence type="inferred from homology"/>
<dbReference type="InterPro" id="IPR000086">
    <property type="entry name" value="NUDIX_hydrolase_dom"/>
</dbReference>
<feature type="binding site" evidence="13">
    <location>
        <position position="104"/>
    </location>
    <ligand>
        <name>Mg(2+)</name>
        <dbReference type="ChEBI" id="CHEBI:18420"/>
        <label>2</label>
    </ligand>
</feature>
<dbReference type="NCBIfam" id="TIGR00052">
    <property type="entry name" value="nudix-type nucleoside diphosphatase, YffH/AdpP family"/>
    <property type="match status" value="1"/>
</dbReference>
<dbReference type="RefSeq" id="WP_123714206.1">
    <property type="nucleotide sequence ID" value="NZ_RKHR01000011.1"/>
</dbReference>
<dbReference type="Gene3D" id="3.90.79.10">
    <property type="entry name" value="Nucleoside Triphosphate Pyrophosphohydrolase"/>
    <property type="match status" value="1"/>
</dbReference>
<evidence type="ECO:0000256" key="2">
    <source>
        <dbReference type="ARBA" id="ARBA00007482"/>
    </source>
</evidence>
<evidence type="ECO:0000256" key="3">
    <source>
        <dbReference type="ARBA" id="ARBA00012453"/>
    </source>
</evidence>
<comment type="caution">
    <text evidence="15">The sequence shown here is derived from an EMBL/GenBank/DDBJ whole genome shotgun (WGS) entry which is preliminary data.</text>
</comment>
<evidence type="ECO:0000256" key="5">
    <source>
        <dbReference type="ARBA" id="ARBA00022723"/>
    </source>
</evidence>
<keyword evidence="6" id="KW-0378">Hydrolase</keyword>
<protein>
    <recommendedName>
        <fullName evidence="4">ADP-ribose pyrophosphatase</fullName>
        <ecNumber evidence="3">3.6.1.13</ecNumber>
    </recommendedName>
    <alternativeName>
        <fullName evidence="9">ADP-ribose diphosphatase</fullName>
    </alternativeName>
    <alternativeName>
        <fullName evidence="11">ADP-ribose phosphohydrolase</fullName>
    </alternativeName>
    <alternativeName>
        <fullName evidence="10">Adenosine diphosphoribose pyrophosphatase</fullName>
    </alternativeName>
</protein>
<evidence type="ECO:0000259" key="14">
    <source>
        <dbReference type="PROSITE" id="PS51462"/>
    </source>
</evidence>
<accession>A0A3N2D4N0</accession>
<dbReference type="GO" id="GO:0006753">
    <property type="term" value="P:nucleoside phosphate metabolic process"/>
    <property type="evidence" value="ECO:0007669"/>
    <property type="project" value="TreeGrafter"/>
</dbReference>
<evidence type="ECO:0000256" key="1">
    <source>
        <dbReference type="ARBA" id="ARBA00001946"/>
    </source>
</evidence>
<evidence type="ECO:0000256" key="8">
    <source>
        <dbReference type="ARBA" id="ARBA00025164"/>
    </source>
</evidence>
<dbReference type="GO" id="GO:0005829">
    <property type="term" value="C:cytosol"/>
    <property type="evidence" value="ECO:0007669"/>
    <property type="project" value="TreeGrafter"/>
</dbReference>
<dbReference type="OrthoDB" id="5292471at2"/>
<evidence type="ECO:0000256" key="11">
    <source>
        <dbReference type="ARBA" id="ARBA00033056"/>
    </source>
</evidence>
<reference evidence="15 16" key="1">
    <citation type="submission" date="2018-11" db="EMBL/GenBank/DDBJ databases">
        <title>Genomic Encyclopedia of Type Strains, Phase IV (KMG-IV): sequencing the most valuable type-strain genomes for metagenomic binning, comparative biology and taxonomic classification.</title>
        <authorList>
            <person name="Goeker M."/>
        </authorList>
    </citation>
    <scope>NUCLEOTIDE SEQUENCE [LARGE SCALE GENOMIC DNA]</scope>
    <source>
        <strain evidence="15 16">DSM 100316</strain>
    </source>
</reference>